<proteinExistence type="predicted"/>
<keyword evidence="2" id="KW-0560">Oxidoreductase</keyword>
<dbReference type="InterPro" id="IPR020843">
    <property type="entry name" value="ER"/>
</dbReference>
<dbReference type="InterPro" id="IPR036291">
    <property type="entry name" value="NAD(P)-bd_dom_sf"/>
</dbReference>
<dbReference type="RefSeq" id="WP_311556101.1">
    <property type="nucleotide sequence ID" value="NZ_JAVREJ010000006.1"/>
</dbReference>
<dbReference type="EMBL" id="JAVREJ010000006">
    <property type="protein sequence ID" value="MDT0350074.1"/>
    <property type="molecule type" value="Genomic_DNA"/>
</dbReference>
<dbReference type="SUPFAM" id="SSF50129">
    <property type="entry name" value="GroES-like"/>
    <property type="match status" value="1"/>
</dbReference>
<name>A0ABU2N873_9PSEU</name>
<keyword evidence="1" id="KW-0521">NADP</keyword>
<dbReference type="SUPFAM" id="SSF51735">
    <property type="entry name" value="NAD(P)-binding Rossmann-fold domains"/>
    <property type="match status" value="1"/>
</dbReference>
<comment type="caution">
    <text evidence="5">The sequence shown here is derived from an EMBL/GenBank/DDBJ whole genome shotgun (WGS) entry which is preliminary data.</text>
</comment>
<evidence type="ECO:0000256" key="2">
    <source>
        <dbReference type="ARBA" id="ARBA00023002"/>
    </source>
</evidence>
<dbReference type="Pfam" id="PF08240">
    <property type="entry name" value="ADH_N"/>
    <property type="match status" value="1"/>
</dbReference>
<evidence type="ECO:0000256" key="1">
    <source>
        <dbReference type="ARBA" id="ARBA00022857"/>
    </source>
</evidence>
<reference evidence="6" key="1">
    <citation type="submission" date="2023-07" db="EMBL/GenBank/DDBJ databases">
        <title>30 novel species of actinomycetes from the DSMZ collection.</title>
        <authorList>
            <person name="Nouioui I."/>
        </authorList>
    </citation>
    <scope>NUCLEOTIDE SEQUENCE [LARGE SCALE GENOMIC DNA]</scope>
    <source>
        <strain evidence="6">DSM 45834</strain>
    </source>
</reference>
<dbReference type="SMART" id="SM00829">
    <property type="entry name" value="PKS_ER"/>
    <property type="match status" value="1"/>
</dbReference>
<keyword evidence="6" id="KW-1185">Reference proteome</keyword>
<dbReference type="Pfam" id="PF13602">
    <property type="entry name" value="ADH_zinc_N_2"/>
    <property type="match status" value="1"/>
</dbReference>
<feature type="domain" description="Enoyl reductase (ER)" evidence="4">
    <location>
        <begin position="9"/>
        <end position="303"/>
    </location>
</feature>
<sequence>MQALVHDPESPSSLRRAEVPDPLPGPHEALIAVAAAAFNFLDLAYADAMHGVGGVPGEDAAGVVVEAAADGSGPPAGTRVASFAMGGALAGRRAVATADLGVVPDGVDLVVAAALPAAGVTALRAVRRLGTVLGRRVLVTGASGGVGRFAVQLAALAGAHVVAHVGSAPRGAGLRELGAAEVITDLDGVAPVRGVVENVGGPLLTAAVTLLAEGGVALSVGQASGQPSTIDFEAERRRGGHRAIEVFTVDTGYAGFGGDIEELLGLVAAGRLDPQIGWRGSWDRAVEAAEALRARKVAGKAVVEIGTV</sequence>
<dbReference type="Gene3D" id="3.90.180.10">
    <property type="entry name" value="Medium-chain alcohol dehydrogenases, catalytic domain"/>
    <property type="match status" value="1"/>
</dbReference>
<dbReference type="InterPro" id="IPR011032">
    <property type="entry name" value="GroES-like_sf"/>
</dbReference>
<dbReference type="Proteomes" id="UP001183202">
    <property type="component" value="Unassembled WGS sequence"/>
</dbReference>
<evidence type="ECO:0000256" key="3">
    <source>
        <dbReference type="SAM" id="MobiDB-lite"/>
    </source>
</evidence>
<gene>
    <name evidence="5" type="ORF">RM445_11120</name>
</gene>
<evidence type="ECO:0000259" key="4">
    <source>
        <dbReference type="SMART" id="SM00829"/>
    </source>
</evidence>
<organism evidence="5 6">
    <name type="scientific">Pseudonocardia charpentierae</name>
    <dbReference type="NCBI Taxonomy" id="3075545"/>
    <lineage>
        <taxon>Bacteria</taxon>
        <taxon>Bacillati</taxon>
        <taxon>Actinomycetota</taxon>
        <taxon>Actinomycetes</taxon>
        <taxon>Pseudonocardiales</taxon>
        <taxon>Pseudonocardiaceae</taxon>
        <taxon>Pseudonocardia</taxon>
    </lineage>
</organism>
<dbReference type="Gene3D" id="3.40.50.720">
    <property type="entry name" value="NAD(P)-binding Rossmann-like Domain"/>
    <property type="match status" value="1"/>
</dbReference>
<dbReference type="PANTHER" id="PTHR48106">
    <property type="entry name" value="QUINONE OXIDOREDUCTASE PIG3-RELATED"/>
    <property type="match status" value="1"/>
</dbReference>
<evidence type="ECO:0000313" key="5">
    <source>
        <dbReference type="EMBL" id="MDT0350074.1"/>
    </source>
</evidence>
<dbReference type="InterPro" id="IPR013154">
    <property type="entry name" value="ADH-like_N"/>
</dbReference>
<feature type="region of interest" description="Disordered" evidence="3">
    <location>
        <begin position="1"/>
        <end position="21"/>
    </location>
</feature>
<protein>
    <submittedName>
        <fullName evidence="5">Zinc-binding dehydrogenase</fullName>
    </submittedName>
</protein>
<evidence type="ECO:0000313" key="6">
    <source>
        <dbReference type="Proteomes" id="UP001183202"/>
    </source>
</evidence>
<dbReference type="CDD" id="cd08270">
    <property type="entry name" value="MDR4"/>
    <property type="match status" value="1"/>
</dbReference>
<accession>A0ABU2N873</accession>